<dbReference type="GO" id="GO:0016887">
    <property type="term" value="F:ATP hydrolysis activity"/>
    <property type="evidence" value="ECO:0007669"/>
    <property type="project" value="InterPro"/>
</dbReference>
<evidence type="ECO:0000259" key="5">
    <source>
        <dbReference type="PROSITE" id="PS50893"/>
    </source>
</evidence>
<dbReference type="RefSeq" id="WP_178934143.1">
    <property type="nucleotide sequence ID" value="NZ_JACBAZ010000009.1"/>
</dbReference>
<dbReference type="GO" id="GO:0098796">
    <property type="term" value="C:membrane protein complex"/>
    <property type="evidence" value="ECO:0007669"/>
    <property type="project" value="UniProtKB-ARBA"/>
</dbReference>
<dbReference type="InterPro" id="IPR017871">
    <property type="entry name" value="ABC_transporter-like_CS"/>
</dbReference>
<evidence type="ECO:0000313" key="6">
    <source>
        <dbReference type="EMBL" id="NWK57251.1"/>
    </source>
</evidence>
<evidence type="ECO:0000256" key="2">
    <source>
        <dbReference type="ARBA" id="ARBA00022741"/>
    </source>
</evidence>
<dbReference type="PROSITE" id="PS50893">
    <property type="entry name" value="ABC_TRANSPORTER_2"/>
    <property type="match status" value="1"/>
</dbReference>
<proteinExistence type="inferred from homology"/>
<dbReference type="SUPFAM" id="SSF52540">
    <property type="entry name" value="P-loop containing nucleoside triphosphate hydrolases"/>
    <property type="match status" value="1"/>
</dbReference>
<dbReference type="GO" id="GO:0022857">
    <property type="term" value="F:transmembrane transporter activity"/>
    <property type="evidence" value="ECO:0007669"/>
    <property type="project" value="UniProtKB-ARBA"/>
</dbReference>
<keyword evidence="3 6" id="KW-0067">ATP-binding</keyword>
<keyword evidence="7" id="KW-1185">Reference proteome</keyword>
<protein>
    <submittedName>
        <fullName evidence="6">ABC transporter ATP-binding protein</fullName>
    </submittedName>
</protein>
<dbReference type="SMART" id="SM00382">
    <property type="entry name" value="AAA"/>
    <property type="match status" value="1"/>
</dbReference>
<dbReference type="Pfam" id="PF00005">
    <property type="entry name" value="ABC_tran"/>
    <property type="match status" value="1"/>
</dbReference>
<gene>
    <name evidence="6" type="ORF">HW115_16635</name>
</gene>
<dbReference type="GO" id="GO:0005524">
    <property type="term" value="F:ATP binding"/>
    <property type="evidence" value="ECO:0007669"/>
    <property type="project" value="UniProtKB-KW"/>
</dbReference>
<dbReference type="InterPro" id="IPR017911">
    <property type="entry name" value="MacB-like_ATP-bd"/>
</dbReference>
<dbReference type="InterPro" id="IPR003593">
    <property type="entry name" value="AAA+_ATPase"/>
</dbReference>
<dbReference type="PANTHER" id="PTHR42798:SF2">
    <property type="entry name" value="ABC TRANSPORTER ATP-BINDING PROTEIN MG467-RELATED"/>
    <property type="match status" value="1"/>
</dbReference>
<keyword evidence="1" id="KW-0813">Transport</keyword>
<accession>A0A851GN42</accession>
<evidence type="ECO:0000256" key="4">
    <source>
        <dbReference type="ARBA" id="ARBA00038388"/>
    </source>
</evidence>
<dbReference type="InterPro" id="IPR027417">
    <property type="entry name" value="P-loop_NTPase"/>
</dbReference>
<dbReference type="Proteomes" id="UP000557872">
    <property type="component" value="Unassembled WGS sequence"/>
</dbReference>
<sequence length="232" mass="25211">MILTTDQLSKVYRSGEHALTVLDQVSIQVPASATAAIVGPSGSGKTTLLGLCAGLDRASSGEVVLDGQKLSTMNEDERAGLRARSVGFIFQNFQLMPTLTALENVLVPGEIQGRPCSHTIRRAEELLGRVGLDKRIHHYPSQLSGGEQQRVAIARAFIHQPKILFADEPTGNLDEEASELVENMLFELNRESGTALVLVTHDLELARKASITFHLKGGKRIDSNQAPKHRDV</sequence>
<dbReference type="PANTHER" id="PTHR42798">
    <property type="entry name" value="LIPOPROTEIN-RELEASING SYSTEM ATP-BINDING PROTEIN LOLD"/>
    <property type="match status" value="1"/>
</dbReference>
<keyword evidence="2" id="KW-0547">Nucleotide-binding</keyword>
<dbReference type="EMBL" id="JACBAZ010000009">
    <property type="protein sequence ID" value="NWK57251.1"/>
    <property type="molecule type" value="Genomic_DNA"/>
</dbReference>
<comment type="similarity">
    <text evidence="4">Belongs to the ABC transporter superfamily. Macrolide exporter (TC 3.A.1.122) family.</text>
</comment>
<reference evidence="6 7" key="1">
    <citation type="submission" date="2020-07" db="EMBL/GenBank/DDBJ databases">
        <title>Roseicoccus Jingziensis gen. nov., sp. nov., isolated from coastal seawater.</title>
        <authorList>
            <person name="Feng X."/>
        </authorList>
    </citation>
    <scope>NUCLEOTIDE SEQUENCE [LARGE SCALE GENOMIC DNA]</scope>
    <source>
        <strain evidence="6 7">N1E253</strain>
    </source>
</reference>
<dbReference type="CDD" id="cd03255">
    <property type="entry name" value="ABC_MJ0796_LolCDE_FtsE"/>
    <property type="match status" value="1"/>
</dbReference>
<dbReference type="InterPro" id="IPR003439">
    <property type="entry name" value="ABC_transporter-like_ATP-bd"/>
</dbReference>
<dbReference type="PROSITE" id="PS00211">
    <property type="entry name" value="ABC_TRANSPORTER_1"/>
    <property type="match status" value="1"/>
</dbReference>
<dbReference type="FunFam" id="3.40.50.300:FF:000032">
    <property type="entry name" value="Export ABC transporter ATP-binding protein"/>
    <property type="match status" value="1"/>
</dbReference>
<feature type="domain" description="ABC transporter" evidence="5">
    <location>
        <begin position="3"/>
        <end position="232"/>
    </location>
</feature>
<organism evidence="6 7">
    <name type="scientific">Oceaniferula marina</name>
    <dbReference type="NCBI Taxonomy" id="2748318"/>
    <lineage>
        <taxon>Bacteria</taxon>
        <taxon>Pseudomonadati</taxon>
        <taxon>Verrucomicrobiota</taxon>
        <taxon>Verrucomicrobiia</taxon>
        <taxon>Verrucomicrobiales</taxon>
        <taxon>Verrucomicrobiaceae</taxon>
        <taxon>Oceaniferula</taxon>
    </lineage>
</organism>
<comment type="caution">
    <text evidence="6">The sequence shown here is derived from an EMBL/GenBank/DDBJ whole genome shotgun (WGS) entry which is preliminary data.</text>
</comment>
<name>A0A851GN42_9BACT</name>
<evidence type="ECO:0000256" key="1">
    <source>
        <dbReference type="ARBA" id="ARBA00022448"/>
    </source>
</evidence>
<dbReference type="AlphaFoldDB" id="A0A851GN42"/>
<evidence type="ECO:0000313" key="7">
    <source>
        <dbReference type="Proteomes" id="UP000557872"/>
    </source>
</evidence>
<dbReference type="Gene3D" id="3.40.50.300">
    <property type="entry name" value="P-loop containing nucleotide triphosphate hydrolases"/>
    <property type="match status" value="1"/>
</dbReference>
<evidence type="ECO:0000256" key="3">
    <source>
        <dbReference type="ARBA" id="ARBA00022840"/>
    </source>
</evidence>